<feature type="transmembrane region" description="Helical" evidence="5">
    <location>
        <begin position="423"/>
        <end position="442"/>
    </location>
</feature>
<sequence>MDGPSFGSTLESNVSSRAAAGRGHARGPEEPRQKLVIQMPSKIEVEYRKKKDYRHRPSKKVVLIKWISTFLLFVLILGFVNFSKISVISISNRMFHAGKDGHAPGMFIMLQMMAVIPHIFNFIRGIMRGAFRKDIPWPSKRSMIAATVVCLLESVGIAIFIFKIPGINNKPVISVLLMMCVFIAPIFYNLVISFLLGRDAQAREKFRFLMALLFEIGGCGLTGYLCFKETSKIEDYIMTPVAVLCLSISWTPGVQRYLLNLGEEDVNAYQNIEDTETEPLTETIETVSDVTSSRVSSASGYQNMSDTQSTIRTSIQLADTYPPGNIASPQPSKSSLHTRPSWKLTIYMSFLKAILIYGISMILFHYSSPDGITGISDYGKGWGQLNFSDLSSSYWIFFFGNVIGSLFGYFTAYIACTTCMQKFGFSIPLTFISSPMAFALLYPGVLCDKIVITTDITEASQCSIDTLERNIAIAALVLLVVAQLLSTGFILIRSNSVVMLKEDQLFWTPMYNSALLEQWLMLVRKNEYHDEGHQNPTEKAKRSKIIICTTMYREADYEMKQLLESIQGLNLAQAKGNRHFEAHVFFDGAVKDRNPTEFVLQLVSLVETVLVA</sequence>
<keyword evidence="5" id="KW-1133">Transmembrane helix</keyword>
<evidence type="ECO:0000256" key="4">
    <source>
        <dbReference type="SAM" id="MobiDB-lite"/>
    </source>
</evidence>
<dbReference type="Proteomes" id="UP001164746">
    <property type="component" value="Chromosome 16"/>
</dbReference>
<evidence type="ECO:0000256" key="1">
    <source>
        <dbReference type="ARBA" id="ARBA00004141"/>
    </source>
</evidence>
<evidence type="ECO:0000256" key="3">
    <source>
        <dbReference type="ARBA" id="ARBA00023136"/>
    </source>
</evidence>
<feature type="transmembrane region" description="Helical" evidence="5">
    <location>
        <begin position="61"/>
        <end position="82"/>
    </location>
</feature>
<dbReference type="PANTHER" id="PTHR22914:SF41">
    <property type="entry name" value="CHITIN SYNTHASE 7"/>
    <property type="match status" value="1"/>
</dbReference>
<accession>A0ABY7GAP5</accession>
<evidence type="ECO:0000313" key="6">
    <source>
        <dbReference type="EMBL" id="WAR30061.1"/>
    </source>
</evidence>
<feature type="transmembrane region" description="Helical" evidence="5">
    <location>
        <begin position="172"/>
        <end position="196"/>
    </location>
</feature>
<keyword evidence="2 5" id="KW-0812">Transmembrane</keyword>
<evidence type="ECO:0000256" key="5">
    <source>
        <dbReference type="SAM" id="Phobius"/>
    </source>
</evidence>
<keyword evidence="7" id="KW-1185">Reference proteome</keyword>
<proteinExistence type="predicted"/>
<feature type="region of interest" description="Disordered" evidence="4">
    <location>
        <begin position="1"/>
        <end position="33"/>
    </location>
</feature>
<reference evidence="6" key="1">
    <citation type="submission" date="2022-11" db="EMBL/GenBank/DDBJ databases">
        <title>Centuries of genome instability and evolution in soft-shell clam transmissible cancer (bioRxiv).</title>
        <authorList>
            <person name="Hart S.F.M."/>
            <person name="Yonemitsu M.A."/>
            <person name="Giersch R.M."/>
            <person name="Beal B.F."/>
            <person name="Arriagada G."/>
            <person name="Davis B.W."/>
            <person name="Ostrander E.A."/>
            <person name="Goff S.P."/>
            <person name="Metzger M.J."/>
        </authorList>
    </citation>
    <scope>NUCLEOTIDE SEQUENCE</scope>
    <source>
        <strain evidence="6">MELC-2E11</strain>
        <tissue evidence="6">Siphon/mantle</tissue>
    </source>
</reference>
<gene>
    <name evidence="6" type="ORF">MAR_003629</name>
</gene>
<evidence type="ECO:0000313" key="7">
    <source>
        <dbReference type="Proteomes" id="UP001164746"/>
    </source>
</evidence>
<keyword evidence="3 5" id="KW-0472">Membrane</keyword>
<feature type="transmembrane region" description="Helical" evidence="5">
    <location>
        <begin position="208"/>
        <end position="225"/>
    </location>
</feature>
<evidence type="ECO:0000256" key="2">
    <source>
        <dbReference type="ARBA" id="ARBA00022692"/>
    </source>
</evidence>
<protein>
    <submittedName>
        <fullName evidence="6">Uncharacterized protein</fullName>
    </submittedName>
</protein>
<name>A0ABY7GAP5_MYAAR</name>
<organism evidence="6 7">
    <name type="scientific">Mya arenaria</name>
    <name type="common">Soft-shell clam</name>
    <dbReference type="NCBI Taxonomy" id="6604"/>
    <lineage>
        <taxon>Eukaryota</taxon>
        <taxon>Metazoa</taxon>
        <taxon>Spiralia</taxon>
        <taxon>Lophotrochozoa</taxon>
        <taxon>Mollusca</taxon>
        <taxon>Bivalvia</taxon>
        <taxon>Autobranchia</taxon>
        <taxon>Heteroconchia</taxon>
        <taxon>Euheterodonta</taxon>
        <taxon>Imparidentia</taxon>
        <taxon>Neoheterodontei</taxon>
        <taxon>Myida</taxon>
        <taxon>Myoidea</taxon>
        <taxon>Myidae</taxon>
        <taxon>Mya</taxon>
    </lineage>
</organism>
<dbReference type="EMBL" id="CP111027">
    <property type="protein sequence ID" value="WAR30061.1"/>
    <property type="molecule type" value="Genomic_DNA"/>
</dbReference>
<feature type="transmembrane region" description="Helical" evidence="5">
    <location>
        <begin position="237"/>
        <end position="254"/>
    </location>
</feature>
<comment type="subcellular location">
    <subcellularLocation>
        <location evidence="1">Membrane</location>
        <topology evidence="1">Multi-pass membrane protein</topology>
    </subcellularLocation>
</comment>
<dbReference type="InterPro" id="IPR004835">
    <property type="entry name" value="Chitin_synth"/>
</dbReference>
<feature type="transmembrane region" description="Helical" evidence="5">
    <location>
        <begin position="344"/>
        <end position="366"/>
    </location>
</feature>
<feature type="transmembrane region" description="Helical" evidence="5">
    <location>
        <begin position="102"/>
        <end position="123"/>
    </location>
</feature>
<feature type="transmembrane region" description="Helical" evidence="5">
    <location>
        <begin position="471"/>
        <end position="492"/>
    </location>
</feature>
<feature type="compositionally biased region" description="Polar residues" evidence="4">
    <location>
        <begin position="1"/>
        <end position="16"/>
    </location>
</feature>
<feature type="transmembrane region" description="Helical" evidence="5">
    <location>
        <begin position="144"/>
        <end position="166"/>
    </location>
</feature>
<feature type="transmembrane region" description="Helical" evidence="5">
    <location>
        <begin position="394"/>
        <end position="416"/>
    </location>
</feature>
<dbReference type="PANTHER" id="PTHR22914">
    <property type="entry name" value="CHITIN SYNTHASE"/>
    <property type="match status" value="1"/>
</dbReference>